<comment type="caution">
    <text evidence="4">The sequence shown here is derived from an EMBL/GenBank/DDBJ whole genome shotgun (WGS) entry which is preliminary data.</text>
</comment>
<name>A0A437PQ29_9ACTN</name>
<evidence type="ECO:0000256" key="1">
    <source>
        <dbReference type="SAM" id="MobiDB-lite"/>
    </source>
</evidence>
<evidence type="ECO:0000256" key="3">
    <source>
        <dbReference type="SAM" id="SignalP"/>
    </source>
</evidence>
<feature type="signal peptide" evidence="3">
    <location>
        <begin position="1"/>
        <end position="27"/>
    </location>
</feature>
<keyword evidence="2" id="KW-0812">Transmembrane</keyword>
<accession>A0A437PQ29</accession>
<dbReference type="RefSeq" id="WP_127828750.1">
    <property type="nucleotide sequence ID" value="NZ_RZYA01000006.1"/>
</dbReference>
<evidence type="ECO:0000256" key="2">
    <source>
        <dbReference type="SAM" id="Phobius"/>
    </source>
</evidence>
<dbReference type="AlphaFoldDB" id="A0A437PQ29"/>
<proteinExistence type="predicted"/>
<keyword evidence="5" id="KW-1185">Reference proteome</keyword>
<organism evidence="4 5">
    <name type="scientific">Streptomyces antnestii</name>
    <dbReference type="NCBI Taxonomy" id="2494256"/>
    <lineage>
        <taxon>Bacteria</taxon>
        <taxon>Bacillati</taxon>
        <taxon>Actinomycetota</taxon>
        <taxon>Actinomycetes</taxon>
        <taxon>Kitasatosporales</taxon>
        <taxon>Streptomycetaceae</taxon>
        <taxon>Streptomyces</taxon>
    </lineage>
</organism>
<evidence type="ECO:0000313" key="5">
    <source>
        <dbReference type="Proteomes" id="UP000283128"/>
    </source>
</evidence>
<evidence type="ECO:0008006" key="6">
    <source>
        <dbReference type="Google" id="ProtNLM"/>
    </source>
</evidence>
<feature type="transmembrane region" description="Helical" evidence="2">
    <location>
        <begin position="167"/>
        <end position="186"/>
    </location>
</feature>
<keyword evidence="2" id="KW-1133">Transmembrane helix</keyword>
<feature type="region of interest" description="Disordered" evidence="1">
    <location>
        <begin position="27"/>
        <end position="49"/>
    </location>
</feature>
<reference evidence="4 5" key="1">
    <citation type="submission" date="2019-01" db="EMBL/GenBank/DDBJ databases">
        <title>Genome sequences of Streptomyces and Rhizobium isolates collected from root and soil.</title>
        <authorList>
            <person name="Chhettri S."/>
            <person name="Sevigny J.L."/>
            <person name="Sen A."/>
            <person name="Ennis N."/>
            <person name="Tisa L."/>
        </authorList>
    </citation>
    <scope>NUCLEOTIDE SEQUENCE [LARGE SCALE GENOMIC DNA]</scope>
    <source>
        <strain evidence="4 5">San01</strain>
    </source>
</reference>
<gene>
    <name evidence="4" type="ORF">EOT10_15360</name>
</gene>
<protein>
    <recommendedName>
        <fullName evidence="6">Sortase</fullName>
    </recommendedName>
</protein>
<sequence length="192" mass="19357">MRTDLIALRAAGVAALLVTLPVAAAHAEGGGSGRPTGSVTVTPDATVPGSQVDLRVSGCKEARGKAFSDAFEAPVDLVPSADQPTLTNQARIRSSLTPGTFEIKVTCDGVDGKVRGSVRILEPNRPSPPATPTAPVHAGGGGTARLTAVHTGAVIALREDGPGTRHAVIGLVLAAVAAVAVALRSVRRRRSG</sequence>
<feature type="chain" id="PRO_5019060825" description="Sortase" evidence="3">
    <location>
        <begin position="28"/>
        <end position="192"/>
    </location>
</feature>
<dbReference type="Proteomes" id="UP000283128">
    <property type="component" value="Unassembled WGS sequence"/>
</dbReference>
<evidence type="ECO:0000313" key="4">
    <source>
        <dbReference type="EMBL" id="RVU24393.1"/>
    </source>
</evidence>
<dbReference type="EMBL" id="RZYA01000006">
    <property type="protein sequence ID" value="RVU24393.1"/>
    <property type="molecule type" value="Genomic_DNA"/>
</dbReference>
<keyword evidence="2" id="KW-0472">Membrane</keyword>
<keyword evidence="3" id="KW-0732">Signal</keyword>
<dbReference type="OrthoDB" id="4331012at2"/>
<feature type="region of interest" description="Disordered" evidence="1">
    <location>
        <begin position="123"/>
        <end position="142"/>
    </location>
</feature>